<comment type="caution">
    <text evidence="10">The sequence shown here is derived from an EMBL/GenBank/DDBJ whole genome shotgun (WGS) entry which is preliminary data.</text>
</comment>
<evidence type="ECO:0000256" key="4">
    <source>
        <dbReference type="ARBA" id="ARBA00022679"/>
    </source>
</evidence>
<evidence type="ECO:0000313" key="13">
    <source>
        <dbReference type="Proteomes" id="UP000321621"/>
    </source>
</evidence>
<dbReference type="GO" id="GO:0004015">
    <property type="term" value="F:adenosylmethionine-8-amino-7-oxononanoate transaminase activity"/>
    <property type="evidence" value="ECO:0007669"/>
    <property type="project" value="UniProtKB-UniRule"/>
</dbReference>
<accession>A0A3A1NJT8</accession>
<dbReference type="PANTHER" id="PTHR42684:SF3">
    <property type="entry name" value="ADENOSYLMETHIONINE-8-AMINO-7-OXONONANOATE AMINOTRANSFERASE"/>
    <property type="match status" value="1"/>
</dbReference>
<dbReference type="GO" id="GO:0009102">
    <property type="term" value="P:biotin biosynthetic process"/>
    <property type="evidence" value="ECO:0007669"/>
    <property type="project" value="UniProtKB-UniRule"/>
</dbReference>
<feature type="binding site" evidence="9">
    <location>
        <begin position="142"/>
        <end position="143"/>
    </location>
    <ligand>
        <name>pyridoxal 5'-phosphate</name>
        <dbReference type="ChEBI" id="CHEBI:597326"/>
    </ligand>
</feature>
<dbReference type="Pfam" id="PF00202">
    <property type="entry name" value="Aminotran_3"/>
    <property type="match status" value="1"/>
</dbReference>
<evidence type="ECO:0000256" key="3">
    <source>
        <dbReference type="ARBA" id="ARBA00022576"/>
    </source>
</evidence>
<feature type="binding site" evidence="9">
    <location>
        <position position="297"/>
    </location>
    <ligand>
        <name>substrate</name>
    </ligand>
</feature>
<reference evidence="10 12" key="1">
    <citation type="submission" date="2018-08" db="EMBL/GenBank/DDBJ databases">
        <title>Proposal of Muricauda 72 sp.nov. and Muricauda NH166 sp.nov., isolated from seawater.</title>
        <authorList>
            <person name="Cheng H."/>
            <person name="Wu Y.-H."/>
            <person name="Guo L.-L."/>
            <person name="Xu X.-W."/>
        </authorList>
    </citation>
    <scope>NUCLEOTIDE SEQUENCE [LARGE SCALE GENOMIC DNA]</scope>
    <source>
        <strain evidence="10 12">72</strain>
    </source>
</reference>
<evidence type="ECO:0000256" key="1">
    <source>
        <dbReference type="ARBA" id="ARBA00001933"/>
    </source>
</evidence>
<dbReference type="GO" id="GO:0030170">
    <property type="term" value="F:pyridoxal phosphate binding"/>
    <property type="evidence" value="ECO:0007669"/>
    <property type="project" value="UniProtKB-UniRule"/>
</dbReference>
<feature type="binding site" evidence="9">
    <location>
        <begin position="332"/>
        <end position="333"/>
    </location>
    <ligand>
        <name>pyridoxal 5'-phosphate</name>
        <dbReference type="ChEBI" id="CHEBI:597326"/>
    </ligand>
</feature>
<dbReference type="PANTHER" id="PTHR42684">
    <property type="entry name" value="ADENOSYLMETHIONINE-8-AMINO-7-OXONONANOATE AMINOTRANSFERASE"/>
    <property type="match status" value="1"/>
</dbReference>
<feature type="binding site" evidence="9">
    <location>
        <position position="268"/>
    </location>
    <ligand>
        <name>pyridoxal 5'-phosphate</name>
        <dbReference type="ChEBI" id="CHEBI:597326"/>
    </ligand>
</feature>
<comment type="caution">
    <text evidence="9">Lacks conserved residue(s) required for the propagation of feature annotation.</text>
</comment>
<sequence>MDYARSGSVLLVINDHLCNIDKLNVLRDSVALEKLSERDKKHLWHPLTQHKTHPEMLGITKAQGALLYDEDGKEYVDGISSWYTCMYGHCNPFILESVMEQMQSLDQVVFSGFTHEPAVRLSEELVKILPKNQQKLFFSDNGSTATEVGIKMALQYHFNKGQKRNVLLAFEEGFHGDTFGAMSVSGLSVYNGPFEDFFIEVERIPVPTPENIDFILAQLKKRLKNNNLAGFIYEPLVQGAAAMKMHDAEGLERILALLKSNGVLLIADEVMTGFGKTGKNFASEYLETQPDIMCLSKALTAGLIPMGLTTCTEEVYMAFYSDEKAKGLFHGHTYTANPLACAAALAALELLQTDAIQQNIKDISEWHNAFDEEIRNHPQVANTRQLGVIYALDLNVQMERYGNLRDKLFKHFMDQGVFLRPLGNTIYILAPYVTTKFQMERIYGAIRSVVGLV</sequence>
<dbReference type="AlphaFoldDB" id="A0A3A1NJT8"/>
<keyword evidence="7 9" id="KW-0663">Pyridoxal phosphate</keyword>
<dbReference type="GO" id="GO:0005737">
    <property type="term" value="C:cytoplasm"/>
    <property type="evidence" value="ECO:0007669"/>
    <property type="project" value="UniProtKB-SubCell"/>
</dbReference>
<dbReference type="GO" id="GO:0051537">
    <property type="term" value="F:2 iron, 2 sulfur cluster binding"/>
    <property type="evidence" value="ECO:0007669"/>
    <property type="project" value="UniProtKB-KW"/>
</dbReference>
<proteinExistence type="inferred from homology"/>
<dbReference type="Proteomes" id="UP000321621">
    <property type="component" value="Unassembled WGS sequence"/>
</dbReference>
<keyword evidence="13" id="KW-1185">Reference proteome</keyword>
<keyword evidence="9" id="KW-0963">Cytoplasm</keyword>
<name>A0A3A1NJT8_9FLAO</name>
<evidence type="ECO:0000256" key="7">
    <source>
        <dbReference type="ARBA" id="ARBA00022898"/>
    </source>
</evidence>
<protein>
    <recommendedName>
        <fullName evidence="9">Adenosylmethionine-8-amino-7-oxononanoate aminotransferase</fullName>
        <ecNumber evidence="9">2.6.1.62</ecNumber>
    </recommendedName>
    <alternativeName>
        <fullName evidence="9">7,8-diamino-pelargonic acid aminotransferase</fullName>
        <shortName evidence="9">DAPA AT</shortName>
        <shortName evidence="9">DAPA aminotransferase</shortName>
    </alternativeName>
    <alternativeName>
        <fullName evidence="9">7,8-diaminononanoate synthase</fullName>
        <shortName evidence="9">DANS</shortName>
    </alternativeName>
    <alternativeName>
        <fullName evidence="9">Diaminopelargonic acid synthase</fullName>
    </alternativeName>
</protein>
<dbReference type="NCBIfam" id="NF004624">
    <property type="entry name" value="PRK05964.1"/>
    <property type="match status" value="1"/>
</dbReference>
<dbReference type="InterPro" id="IPR015421">
    <property type="entry name" value="PyrdxlP-dep_Trfase_major"/>
</dbReference>
<keyword evidence="3 9" id="KW-0032">Aminotransferase</keyword>
<dbReference type="EMBL" id="QXFI01000026">
    <property type="protein sequence ID" value="RIV44047.1"/>
    <property type="molecule type" value="Genomic_DNA"/>
</dbReference>
<dbReference type="Proteomes" id="UP000266691">
    <property type="component" value="Unassembled WGS sequence"/>
</dbReference>
<dbReference type="Gene3D" id="3.40.640.10">
    <property type="entry name" value="Type I PLP-dependent aspartate aminotransferase-like (Major domain)"/>
    <property type="match status" value="1"/>
</dbReference>
<comment type="subunit">
    <text evidence="9">Homodimer.</text>
</comment>
<evidence type="ECO:0000313" key="10">
    <source>
        <dbReference type="EMBL" id="RIV44047.1"/>
    </source>
</evidence>
<evidence type="ECO:0000256" key="9">
    <source>
        <dbReference type="HAMAP-Rule" id="MF_00834"/>
    </source>
</evidence>
<keyword evidence="6 9" id="KW-0093">Biotin biosynthesis</keyword>
<reference evidence="11 13" key="2">
    <citation type="submission" date="2019-07" db="EMBL/GenBank/DDBJ databases">
        <title>Draft genome of two Muricauda strains isolated from deep sea.</title>
        <authorList>
            <person name="Sun C."/>
        </authorList>
    </citation>
    <scope>NUCLEOTIDE SEQUENCE [LARGE SCALE GENOMIC DNA]</scope>
    <source>
        <strain evidence="11 13">72</strain>
    </source>
</reference>
<evidence type="ECO:0000256" key="5">
    <source>
        <dbReference type="ARBA" id="ARBA00022691"/>
    </source>
</evidence>
<feature type="site" description="Participates in the substrate recognition with KAPA and in a stacking interaction with the adenine ring of SAM" evidence="9">
    <location>
        <position position="47"/>
    </location>
</feature>
<dbReference type="EMBL" id="VNWK01000026">
    <property type="protein sequence ID" value="TXJ93951.1"/>
    <property type="molecule type" value="Genomic_DNA"/>
</dbReference>
<feature type="binding site" evidence="9">
    <location>
        <position position="82"/>
    </location>
    <ligand>
        <name>substrate</name>
    </ligand>
</feature>
<dbReference type="PIRSF" id="PIRSF000521">
    <property type="entry name" value="Transaminase_4ab_Lys_Orn"/>
    <property type="match status" value="1"/>
</dbReference>
<evidence type="ECO:0000313" key="11">
    <source>
        <dbReference type="EMBL" id="TXJ93951.1"/>
    </source>
</evidence>
<dbReference type="InterPro" id="IPR005815">
    <property type="entry name" value="BioA"/>
</dbReference>
<comment type="cofactor">
    <cofactor evidence="1 9">
        <name>pyridoxal 5'-phosphate</name>
        <dbReference type="ChEBI" id="CHEBI:597326"/>
    </cofactor>
</comment>
<dbReference type="InterPro" id="IPR015422">
    <property type="entry name" value="PyrdxlP-dep_Trfase_small"/>
</dbReference>
<comment type="subcellular location">
    <subcellularLocation>
        <location evidence="9">Cytoplasm</location>
    </subcellularLocation>
</comment>
<evidence type="ECO:0000313" key="12">
    <source>
        <dbReference type="Proteomes" id="UP000266691"/>
    </source>
</evidence>
<dbReference type="CDD" id="cd00610">
    <property type="entry name" value="OAT_like"/>
    <property type="match status" value="1"/>
</dbReference>
<gene>
    <name evidence="9 10" type="primary">bioA</name>
    <name evidence="10" type="ORF">D2V05_11160</name>
    <name evidence="11" type="ORF">FQ017_11050</name>
</gene>
<evidence type="ECO:0000256" key="6">
    <source>
        <dbReference type="ARBA" id="ARBA00022756"/>
    </source>
</evidence>
<feature type="binding site" evidence="9">
    <location>
        <position position="331"/>
    </location>
    <ligand>
        <name>substrate</name>
    </ligand>
</feature>
<feature type="binding site" evidence="9">
    <location>
        <position position="420"/>
    </location>
    <ligand>
        <name>substrate</name>
    </ligand>
</feature>
<comment type="pathway">
    <text evidence="2 9">Cofactor biosynthesis; biotin biosynthesis; 7,8-diaminononanoate from 8-amino-7-oxononanoate (SAM route): step 1/1.</text>
</comment>
<dbReference type="EC" id="2.6.1.62" evidence="9"/>
<evidence type="ECO:0000256" key="2">
    <source>
        <dbReference type="ARBA" id="ARBA00005063"/>
    </source>
</evidence>
<dbReference type="GO" id="GO:0004141">
    <property type="term" value="F:dethiobiotin synthase activity"/>
    <property type="evidence" value="ECO:0007669"/>
    <property type="project" value="TreeGrafter"/>
</dbReference>
<organism evidence="10 12">
    <name type="scientific">Flagellimonas pelagia</name>
    <dbReference type="NCBI Taxonomy" id="2306998"/>
    <lineage>
        <taxon>Bacteria</taxon>
        <taxon>Pseudomonadati</taxon>
        <taxon>Bacteroidota</taxon>
        <taxon>Flavobacteriia</taxon>
        <taxon>Flavobacteriales</taxon>
        <taxon>Flavobacteriaceae</taxon>
        <taxon>Flagellimonas</taxon>
    </lineage>
</organism>
<dbReference type="HAMAP" id="MF_00834">
    <property type="entry name" value="BioA"/>
    <property type="match status" value="1"/>
</dbReference>
<dbReference type="SUPFAM" id="SSF53383">
    <property type="entry name" value="PLP-dependent transferases"/>
    <property type="match status" value="1"/>
</dbReference>
<comment type="similarity">
    <text evidence="9">Belongs to the class-III pyridoxal-phosphate-dependent aminotransferase family. BioA subfamily.</text>
</comment>
<feature type="modified residue" description="N6-(pyridoxal phosphate)lysine" evidence="9">
    <location>
        <position position="297"/>
    </location>
</feature>
<dbReference type="NCBIfam" id="TIGR00508">
    <property type="entry name" value="bioA"/>
    <property type="match status" value="1"/>
</dbReference>
<comment type="catalytic activity">
    <reaction evidence="8 9">
        <text>(8S)-8-amino-7-oxononanoate + S-adenosyl-L-methionine = S-adenosyl-4-methylsulfanyl-2-oxobutanoate + (7R,8S)-7,8-diammoniononanoate</text>
        <dbReference type="Rhea" id="RHEA:16861"/>
        <dbReference type="ChEBI" id="CHEBI:16490"/>
        <dbReference type="ChEBI" id="CHEBI:59789"/>
        <dbReference type="ChEBI" id="CHEBI:149468"/>
        <dbReference type="ChEBI" id="CHEBI:149469"/>
        <dbReference type="EC" id="2.6.1.62"/>
    </reaction>
</comment>
<dbReference type="InterPro" id="IPR005814">
    <property type="entry name" value="Aminotrans_3"/>
</dbReference>
<keyword evidence="5 9" id="KW-0949">S-adenosyl-L-methionine</keyword>
<dbReference type="OrthoDB" id="9807885at2"/>
<comment type="function">
    <text evidence="9">Catalyzes the transfer of the alpha-amino group from S-adenosyl-L-methionine (SAM) to 7-keto-8-aminopelargonic acid (KAPA) to form 7,8-diaminopelargonic acid (DAPA). It is the only aminotransferase known to utilize SAM as an amino donor.</text>
</comment>
<keyword evidence="4 9" id="KW-0808">Transferase</keyword>
<evidence type="ECO:0000256" key="8">
    <source>
        <dbReference type="ARBA" id="ARBA00048449"/>
    </source>
</evidence>
<dbReference type="InterPro" id="IPR015424">
    <property type="entry name" value="PyrdxlP-dep_Trfase"/>
</dbReference>
<dbReference type="UniPathway" id="UPA00078">
    <property type="reaction ID" value="UER00160"/>
</dbReference>
<dbReference type="Gene3D" id="3.90.1150.10">
    <property type="entry name" value="Aspartate Aminotransferase, domain 1"/>
    <property type="match status" value="1"/>
</dbReference>